<dbReference type="GO" id="GO:0008608">
    <property type="term" value="P:attachment of spindle microtubules to kinetochore"/>
    <property type="evidence" value="ECO:0007669"/>
    <property type="project" value="EnsemblFungi"/>
</dbReference>
<reference evidence="2 3" key="1">
    <citation type="journal article" date="2011" name="Proc. Natl. Acad. Sci. U.S.A.">
        <title>Evolutionary erosion of yeast sex chromosomes by mating-type switching accidents.</title>
        <authorList>
            <person name="Gordon J.L."/>
            <person name="Armisen D."/>
            <person name="Proux-Wera E."/>
            <person name="Oheigeartaigh S.S."/>
            <person name="Byrne K.P."/>
            <person name="Wolfe K.H."/>
        </authorList>
    </citation>
    <scope>NUCLEOTIDE SEQUENCE [LARGE SCALE GENOMIC DNA]</scope>
    <source>
        <strain evidence="3">ATCC 10662 / CBS 1146 / NBRC 0425 / NCYC 2629 / NRRL Y-866</strain>
    </source>
</reference>
<name>G8ZR36_TORDE</name>
<dbReference type="FunCoup" id="G8ZR36">
    <property type="interactions" value="165"/>
</dbReference>
<dbReference type="EMBL" id="HE616744">
    <property type="protein sequence ID" value="CCE90978.1"/>
    <property type="molecule type" value="Genomic_DNA"/>
</dbReference>
<gene>
    <name evidence="2" type="primary">TDEL0C00890</name>
    <name evidence="2" type="ORF">TDEL_0C00890</name>
</gene>
<protein>
    <submittedName>
        <fullName evidence="2">Uncharacterized protein</fullName>
    </submittedName>
</protein>
<dbReference type="OrthoDB" id="4036276at2759"/>
<dbReference type="GO" id="GO:0000817">
    <property type="term" value="C:COMA complex"/>
    <property type="evidence" value="ECO:0007669"/>
    <property type="project" value="EnsemblFungi"/>
</dbReference>
<dbReference type="GeneID" id="11500313"/>
<dbReference type="AlphaFoldDB" id="G8ZR36"/>
<feature type="compositionally biased region" description="Low complexity" evidence="1">
    <location>
        <begin position="11"/>
        <end position="29"/>
    </location>
</feature>
<evidence type="ECO:0000313" key="3">
    <source>
        <dbReference type="Proteomes" id="UP000005627"/>
    </source>
</evidence>
<dbReference type="STRING" id="1076872.G8ZR36"/>
<dbReference type="RefSeq" id="XP_003680189.1">
    <property type="nucleotide sequence ID" value="XM_003680141.1"/>
</dbReference>
<dbReference type="HOGENOM" id="CLU_062277_0_0_1"/>
<dbReference type="GO" id="GO:0034087">
    <property type="term" value="P:establishment of mitotic sister chromatid cohesion"/>
    <property type="evidence" value="ECO:0007669"/>
    <property type="project" value="EnsemblFungi"/>
</dbReference>
<accession>G8ZR36</accession>
<dbReference type="InParanoid" id="G8ZR36"/>
<dbReference type="KEGG" id="tdl:TDEL_0C00890"/>
<dbReference type="GO" id="GO:0007094">
    <property type="term" value="P:mitotic spindle assembly checkpoint signaling"/>
    <property type="evidence" value="ECO:0007669"/>
    <property type="project" value="EnsemblFungi"/>
</dbReference>
<proteinExistence type="predicted"/>
<evidence type="ECO:0000313" key="2">
    <source>
        <dbReference type="EMBL" id="CCE90978.1"/>
    </source>
</evidence>
<sequence length="302" mass="34362">MDFTSDSVRHSSVASEARNSRSSSRSSSNDLSELDLRTLKLQEQRNSLLSRRNGLLQEIQSLKSRAHTTHEETDARLLDLVLLTSGKEKASAITIDGSDLEKELQAKYDTLPLLNMQLRLETLRKLYQYVDLSVSSSDDIVEAHARFYRSTEPFDLDLRLNYKGETLYECGVEVSRNVQWPLRSLLKCKNPSRILLGCFEYDRLRCGRDELFNHIQGEMGRFASLVTITRTESALTLHRFATPEAKLTIRYTIEFEEFLPSSRIQTSLQDGQIDISAVTSGLLKEYGLRLGLLQLCKACLCL</sequence>
<dbReference type="eggNOG" id="ENOG502S47W">
    <property type="taxonomic scope" value="Eukaryota"/>
</dbReference>
<keyword evidence="3" id="KW-1185">Reference proteome</keyword>
<evidence type="ECO:0000256" key="1">
    <source>
        <dbReference type="SAM" id="MobiDB-lite"/>
    </source>
</evidence>
<organism evidence="2 3">
    <name type="scientific">Torulaspora delbrueckii</name>
    <name type="common">Yeast</name>
    <name type="synonym">Candida colliculosa</name>
    <dbReference type="NCBI Taxonomy" id="4950"/>
    <lineage>
        <taxon>Eukaryota</taxon>
        <taxon>Fungi</taxon>
        <taxon>Dikarya</taxon>
        <taxon>Ascomycota</taxon>
        <taxon>Saccharomycotina</taxon>
        <taxon>Saccharomycetes</taxon>
        <taxon>Saccharomycetales</taxon>
        <taxon>Saccharomycetaceae</taxon>
        <taxon>Torulaspora</taxon>
    </lineage>
</organism>
<feature type="region of interest" description="Disordered" evidence="1">
    <location>
        <begin position="1"/>
        <end position="29"/>
    </location>
</feature>
<dbReference type="Proteomes" id="UP000005627">
    <property type="component" value="Chromosome 3"/>
</dbReference>
<dbReference type="GO" id="GO:0071459">
    <property type="term" value="P:protein localization to chromosome, centromeric region"/>
    <property type="evidence" value="ECO:0007669"/>
    <property type="project" value="EnsemblFungi"/>
</dbReference>